<accession>A0AAF0RUF1</accession>
<protein>
    <submittedName>
        <fullName evidence="1">Uncharacterized protein</fullName>
    </submittedName>
</protein>
<sequence length="64" mass="7196">MVSNMKTGDRVQIVSQWSGNKGLCGELVDIIPRFNTAVIERDGKKIFADVRDIMVVGRRYNGKI</sequence>
<proteinExistence type="predicted"/>
<evidence type="ECO:0000313" key="1">
    <source>
        <dbReference type="EMBL" id="WIC39671.1"/>
    </source>
</evidence>
<organism evidence="1 2">
    <name type="scientific">Phage Phass-1</name>
    <dbReference type="NCBI Taxonomy" id="3043662"/>
    <lineage>
        <taxon>Viruses</taxon>
        <taxon>Duplodnaviria</taxon>
        <taxon>Heunggongvirae</taxon>
        <taxon>Uroviricota</taxon>
        <taxon>Caudoviricetes</taxon>
        <taxon>Caudoviricetes code 15 clade</taxon>
    </lineage>
</organism>
<reference evidence="1" key="1">
    <citation type="submission" date="2023-04" db="EMBL/GenBank/DDBJ databases">
        <title>Bacteriophage Phass-1 Discovered in the Human Gut Virome - the Founding Member of the Proposed New Family Phassviridae.</title>
        <authorList>
            <person name="Tikunov A.Y."/>
            <person name="Morozova V.V."/>
            <person name="Chechushkov A.V."/>
            <person name="Tikunova N.V."/>
        </authorList>
    </citation>
    <scope>NUCLEOTIDE SEQUENCE</scope>
</reference>
<dbReference type="EMBL" id="OQ749652">
    <property type="protein sequence ID" value="WIC39671.1"/>
    <property type="molecule type" value="Genomic_DNA"/>
</dbReference>
<name>A0AAF0RUF1_9CAUD</name>
<evidence type="ECO:0000313" key="2">
    <source>
        <dbReference type="Proteomes" id="UP001237988"/>
    </source>
</evidence>
<dbReference type="Proteomes" id="UP001237988">
    <property type="component" value="Segment"/>
</dbReference>